<gene>
    <name evidence="2" type="ORF">ILUMI_13540</name>
</gene>
<proteinExistence type="predicted"/>
<dbReference type="AlphaFoldDB" id="A0A8K0GAT7"/>
<name>A0A8K0GAT7_IGNLU</name>
<sequence length="87" mass="10206">MKKEQKKYAEETKCLRAGNKEMKKTMNKMEKRLERLENKKRRNNVVLQGLTIDTDNQNDLKKTMENFIGLNVEVEVVSVAKLGDRHV</sequence>
<dbReference type="EMBL" id="VTPC01008631">
    <property type="protein sequence ID" value="KAF2892634.1"/>
    <property type="molecule type" value="Genomic_DNA"/>
</dbReference>
<evidence type="ECO:0000313" key="2">
    <source>
        <dbReference type="EMBL" id="KAF2892634.1"/>
    </source>
</evidence>
<comment type="caution">
    <text evidence="2">The sequence shown here is derived from an EMBL/GenBank/DDBJ whole genome shotgun (WGS) entry which is preliminary data.</text>
</comment>
<keyword evidence="1" id="KW-0175">Coiled coil</keyword>
<dbReference type="Proteomes" id="UP000801492">
    <property type="component" value="Unassembled WGS sequence"/>
</dbReference>
<keyword evidence="3" id="KW-1185">Reference proteome</keyword>
<reference evidence="2" key="1">
    <citation type="submission" date="2019-08" db="EMBL/GenBank/DDBJ databases">
        <title>The genome of the North American firefly Photinus pyralis.</title>
        <authorList>
            <consortium name="Photinus pyralis genome working group"/>
            <person name="Fallon T.R."/>
            <person name="Sander Lower S.E."/>
            <person name="Weng J.-K."/>
        </authorList>
    </citation>
    <scope>NUCLEOTIDE SEQUENCE</scope>
    <source>
        <strain evidence="2">TRF0915ILg1</strain>
        <tissue evidence="2">Whole body</tissue>
    </source>
</reference>
<feature type="coiled-coil region" evidence="1">
    <location>
        <begin position="19"/>
        <end position="46"/>
    </location>
</feature>
<accession>A0A8K0GAT7</accession>
<protein>
    <submittedName>
        <fullName evidence="2">Uncharacterized protein</fullName>
    </submittedName>
</protein>
<organism evidence="2 3">
    <name type="scientific">Ignelater luminosus</name>
    <name type="common">Cucubano</name>
    <name type="synonym">Pyrophorus luminosus</name>
    <dbReference type="NCBI Taxonomy" id="2038154"/>
    <lineage>
        <taxon>Eukaryota</taxon>
        <taxon>Metazoa</taxon>
        <taxon>Ecdysozoa</taxon>
        <taxon>Arthropoda</taxon>
        <taxon>Hexapoda</taxon>
        <taxon>Insecta</taxon>
        <taxon>Pterygota</taxon>
        <taxon>Neoptera</taxon>
        <taxon>Endopterygota</taxon>
        <taxon>Coleoptera</taxon>
        <taxon>Polyphaga</taxon>
        <taxon>Elateriformia</taxon>
        <taxon>Elateroidea</taxon>
        <taxon>Elateridae</taxon>
        <taxon>Agrypninae</taxon>
        <taxon>Pyrophorini</taxon>
        <taxon>Ignelater</taxon>
    </lineage>
</organism>
<evidence type="ECO:0000313" key="3">
    <source>
        <dbReference type="Proteomes" id="UP000801492"/>
    </source>
</evidence>
<evidence type="ECO:0000256" key="1">
    <source>
        <dbReference type="SAM" id="Coils"/>
    </source>
</evidence>